<organism evidence="9 10">
    <name type="scientific">Levilactobacillus namurensis DSM 19117</name>
    <dbReference type="NCBI Taxonomy" id="1423773"/>
    <lineage>
        <taxon>Bacteria</taxon>
        <taxon>Bacillati</taxon>
        <taxon>Bacillota</taxon>
        <taxon>Bacilli</taxon>
        <taxon>Lactobacillales</taxon>
        <taxon>Lactobacillaceae</taxon>
        <taxon>Levilactobacillus</taxon>
    </lineage>
</organism>
<evidence type="ECO:0000256" key="4">
    <source>
        <dbReference type="ARBA" id="ARBA00022833"/>
    </source>
</evidence>
<feature type="region of interest" description="Disordered" evidence="6">
    <location>
        <begin position="44"/>
        <end position="63"/>
    </location>
</feature>
<dbReference type="InterPro" id="IPR024079">
    <property type="entry name" value="MetalloPept_cat_dom_sf"/>
</dbReference>
<keyword evidence="5" id="KW-0482">Metalloprotease</keyword>
<dbReference type="PANTHER" id="PTHR10201">
    <property type="entry name" value="MATRIX METALLOPROTEINASE"/>
    <property type="match status" value="1"/>
</dbReference>
<keyword evidence="1 9" id="KW-0645">Protease</keyword>
<protein>
    <submittedName>
        <fullName evidence="9">Zn-dependent protease</fullName>
    </submittedName>
</protein>
<evidence type="ECO:0000256" key="1">
    <source>
        <dbReference type="ARBA" id="ARBA00022670"/>
    </source>
</evidence>
<sequence>MKGALAVRQQRKFWKWVVLGTMLVMGVYYLSGLPVTQREALLQPDEPVTQTTPVKNPAHRPKATPTAAIVRDVSLSQTYYYHFKRNLPLPGRRAFRAAIATYNQTGSVHLIQGKAPAQANRITLRAYHKRMPKRANYRELGEGGPAIIRETSFWHVATWNHGTASMNADYPVSMTRAVAVHELGHALGLAHSRSPRSVMYPYKQHRVHLTHRDRAGLENIYQ</sequence>
<keyword evidence="10" id="KW-1185">Reference proteome</keyword>
<evidence type="ECO:0000256" key="5">
    <source>
        <dbReference type="ARBA" id="ARBA00023049"/>
    </source>
</evidence>
<dbReference type="InterPro" id="IPR006026">
    <property type="entry name" value="Peptidase_Metallo"/>
</dbReference>
<keyword evidence="7" id="KW-0472">Membrane</keyword>
<dbReference type="PANTHER" id="PTHR10201:SF323">
    <property type="entry name" value="MATRIX METALLOPROTEINASE-21"/>
    <property type="match status" value="1"/>
</dbReference>
<reference evidence="9 10" key="1">
    <citation type="journal article" date="2015" name="Genome Announc.">
        <title>Expanding the biotechnology potential of lactobacilli through comparative genomics of 213 strains and associated genera.</title>
        <authorList>
            <person name="Sun Z."/>
            <person name="Harris H.M."/>
            <person name="McCann A."/>
            <person name="Guo C."/>
            <person name="Argimon S."/>
            <person name="Zhang W."/>
            <person name="Yang X."/>
            <person name="Jeffery I.B."/>
            <person name="Cooney J.C."/>
            <person name="Kagawa T.F."/>
            <person name="Liu W."/>
            <person name="Song Y."/>
            <person name="Salvetti E."/>
            <person name="Wrobel A."/>
            <person name="Rasinkangas P."/>
            <person name="Parkhill J."/>
            <person name="Rea M.C."/>
            <person name="O'Sullivan O."/>
            <person name="Ritari J."/>
            <person name="Douillard F.P."/>
            <person name="Paul Ross R."/>
            <person name="Yang R."/>
            <person name="Briner A.E."/>
            <person name="Felis G.E."/>
            <person name="de Vos W.M."/>
            <person name="Barrangou R."/>
            <person name="Klaenhammer T.R."/>
            <person name="Caufield P.W."/>
            <person name="Cui Y."/>
            <person name="Zhang H."/>
            <person name="O'Toole P.W."/>
        </authorList>
    </citation>
    <scope>NUCLEOTIDE SEQUENCE [LARGE SCALE GENOMIC DNA]</scope>
    <source>
        <strain evidence="9 10">DSM 19117</strain>
    </source>
</reference>
<keyword evidence="2" id="KW-0479">Metal-binding</keyword>
<keyword evidence="4" id="KW-0862">Zinc</keyword>
<accession>A0A0R1K009</accession>
<dbReference type="Gene3D" id="3.40.390.10">
    <property type="entry name" value="Collagenase (Catalytic Domain)"/>
    <property type="match status" value="1"/>
</dbReference>
<dbReference type="InterPro" id="IPR001818">
    <property type="entry name" value="Pept_M10_metallopeptidase"/>
</dbReference>
<dbReference type="Proteomes" id="UP000051162">
    <property type="component" value="Unassembled WGS sequence"/>
</dbReference>
<dbReference type="GO" id="GO:0008270">
    <property type="term" value="F:zinc ion binding"/>
    <property type="evidence" value="ECO:0007669"/>
    <property type="project" value="InterPro"/>
</dbReference>
<evidence type="ECO:0000259" key="8">
    <source>
        <dbReference type="SMART" id="SM00235"/>
    </source>
</evidence>
<evidence type="ECO:0000313" key="10">
    <source>
        <dbReference type="Proteomes" id="UP000051162"/>
    </source>
</evidence>
<feature type="transmembrane region" description="Helical" evidence="7">
    <location>
        <begin position="12"/>
        <end position="31"/>
    </location>
</feature>
<evidence type="ECO:0000256" key="7">
    <source>
        <dbReference type="SAM" id="Phobius"/>
    </source>
</evidence>
<dbReference type="AlphaFoldDB" id="A0A0R1K009"/>
<dbReference type="GO" id="GO:0004222">
    <property type="term" value="F:metalloendopeptidase activity"/>
    <property type="evidence" value="ECO:0007669"/>
    <property type="project" value="InterPro"/>
</dbReference>
<name>A0A0R1K009_9LACO</name>
<keyword evidence="7" id="KW-0812">Transmembrane</keyword>
<dbReference type="GO" id="GO:0006508">
    <property type="term" value="P:proteolysis"/>
    <property type="evidence" value="ECO:0007669"/>
    <property type="project" value="UniProtKB-KW"/>
</dbReference>
<dbReference type="SUPFAM" id="SSF55486">
    <property type="entry name" value="Metalloproteases ('zincins'), catalytic domain"/>
    <property type="match status" value="1"/>
</dbReference>
<evidence type="ECO:0000256" key="6">
    <source>
        <dbReference type="SAM" id="MobiDB-lite"/>
    </source>
</evidence>
<gene>
    <name evidence="9" type="ORF">FD30_GL000644</name>
</gene>
<dbReference type="PATRIC" id="fig|1423773.3.peg.658"/>
<evidence type="ECO:0000256" key="2">
    <source>
        <dbReference type="ARBA" id="ARBA00022723"/>
    </source>
</evidence>
<evidence type="ECO:0000256" key="3">
    <source>
        <dbReference type="ARBA" id="ARBA00022801"/>
    </source>
</evidence>
<feature type="domain" description="Peptidase metallopeptidase" evidence="8">
    <location>
        <begin position="68"/>
        <end position="222"/>
    </location>
</feature>
<dbReference type="EMBL" id="AZDT01000061">
    <property type="protein sequence ID" value="KRK73514.1"/>
    <property type="molecule type" value="Genomic_DNA"/>
</dbReference>
<evidence type="ECO:0000313" key="9">
    <source>
        <dbReference type="EMBL" id="KRK73514.1"/>
    </source>
</evidence>
<dbReference type="SMART" id="SM00235">
    <property type="entry name" value="ZnMc"/>
    <property type="match status" value="1"/>
</dbReference>
<dbReference type="STRING" id="1423773.FD30_GL000644"/>
<proteinExistence type="predicted"/>
<dbReference type="GO" id="GO:0031012">
    <property type="term" value="C:extracellular matrix"/>
    <property type="evidence" value="ECO:0007669"/>
    <property type="project" value="InterPro"/>
</dbReference>
<keyword evidence="7" id="KW-1133">Transmembrane helix</keyword>
<dbReference type="Pfam" id="PF00413">
    <property type="entry name" value="Peptidase_M10"/>
    <property type="match status" value="1"/>
</dbReference>
<keyword evidence="3" id="KW-0378">Hydrolase</keyword>
<comment type="caution">
    <text evidence="9">The sequence shown here is derived from an EMBL/GenBank/DDBJ whole genome shotgun (WGS) entry which is preliminary data.</text>
</comment>